<dbReference type="Proteomes" id="UP000313359">
    <property type="component" value="Unassembled WGS sequence"/>
</dbReference>
<keyword evidence="2" id="KW-1185">Reference proteome</keyword>
<proteinExistence type="predicted"/>
<evidence type="ECO:0000313" key="2">
    <source>
        <dbReference type="Proteomes" id="UP000313359"/>
    </source>
</evidence>
<name>A0A5C2SP63_9APHY</name>
<sequence length="57" mass="6308">MMWQARSLPALGCVMATCMACCIQYGYGLAVFHEMFPHQRRGDDGWAPPVSSGMKGR</sequence>
<accession>A0A5C2SP63</accession>
<dbReference type="AlphaFoldDB" id="A0A5C2SP63"/>
<gene>
    <name evidence="1" type="ORF">L227DRAFT_571549</name>
</gene>
<reference evidence="1" key="1">
    <citation type="journal article" date="2018" name="Genome Biol. Evol.">
        <title>Genomics and development of Lentinus tigrinus, a white-rot wood-decaying mushroom with dimorphic fruiting bodies.</title>
        <authorList>
            <person name="Wu B."/>
            <person name="Xu Z."/>
            <person name="Knudson A."/>
            <person name="Carlson A."/>
            <person name="Chen N."/>
            <person name="Kovaka S."/>
            <person name="LaButti K."/>
            <person name="Lipzen A."/>
            <person name="Pennachio C."/>
            <person name="Riley R."/>
            <person name="Schakwitz W."/>
            <person name="Umezawa K."/>
            <person name="Ohm R.A."/>
            <person name="Grigoriev I.V."/>
            <person name="Nagy L.G."/>
            <person name="Gibbons J."/>
            <person name="Hibbett D."/>
        </authorList>
    </citation>
    <scope>NUCLEOTIDE SEQUENCE [LARGE SCALE GENOMIC DNA]</scope>
    <source>
        <strain evidence="1">ALCF2SS1-6</strain>
    </source>
</reference>
<dbReference type="EMBL" id="ML122253">
    <property type="protein sequence ID" value="RPD65108.1"/>
    <property type="molecule type" value="Genomic_DNA"/>
</dbReference>
<organism evidence="1 2">
    <name type="scientific">Lentinus tigrinus ALCF2SS1-6</name>
    <dbReference type="NCBI Taxonomy" id="1328759"/>
    <lineage>
        <taxon>Eukaryota</taxon>
        <taxon>Fungi</taxon>
        <taxon>Dikarya</taxon>
        <taxon>Basidiomycota</taxon>
        <taxon>Agaricomycotina</taxon>
        <taxon>Agaricomycetes</taxon>
        <taxon>Polyporales</taxon>
        <taxon>Polyporaceae</taxon>
        <taxon>Lentinus</taxon>
    </lineage>
</organism>
<protein>
    <submittedName>
        <fullName evidence="1">Uncharacterized protein</fullName>
    </submittedName>
</protein>
<evidence type="ECO:0000313" key="1">
    <source>
        <dbReference type="EMBL" id="RPD65108.1"/>
    </source>
</evidence>